<dbReference type="OrthoDB" id="9774600at2"/>
<evidence type="ECO:0000256" key="2">
    <source>
        <dbReference type="ARBA" id="ARBA00022475"/>
    </source>
</evidence>
<keyword evidence="6 8" id="KW-0472">Membrane</keyword>
<dbReference type="InterPro" id="IPR018584">
    <property type="entry name" value="GT87"/>
</dbReference>
<comment type="subcellular location">
    <subcellularLocation>
        <location evidence="1">Cell membrane</location>
        <topology evidence="1">Multi-pass membrane protein</topology>
    </subcellularLocation>
</comment>
<feature type="transmembrane region" description="Helical" evidence="8">
    <location>
        <begin position="132"/>
        <end position="149"/>
    </location>
</feature>
<keyword evidence="4 8" id="KW-0812">Transmembrane</keyword>
<feature type="transmembrane region" description="Helical" evidence="8">
    <location>
        <begin position="208"/>
        <end position="227"/>
    </location>
</feature>
<feature type="transmembrane region" description="Helical" evidence="8">
    <location>
        <begin position="380"/>
        <end position="398"/>
    </location>
</feature>
<comment type="similarity">
    <text evidence="7">Belongs to the glycosyltransferase 87 family.</text>
</comment>
<dbReference type="Pfam" id="PF09594">
    <property type="entry name" value="GT87"/>
    <property type="match status" value="1"/>
</dbReference>
<protein>
    <submittedName>
        <fullName evidence="9">DUF2029 domain-containing protein</fullName>
    </submittedName>
</protein>
<keyword evidence="10" id="KW-1185">Reference proteome</keyword>
<evidence type="ECO:0000256" key="7">
    <source>
        <dbReference type="ARBA" id="ARBA00024033"/>
    </source>
</evidence>
<dbReference type="RefSeq" id="WP_153420017.1">
    <property type="nucleotide sequence ID" value="NZ_WFLM01000003.1"/>
</dbReference>
<evidence type="ECO:0000256" key="1">
    <source>
        <dbReference type="ARBA" id="ARBA00004651"/>
    </source>
</evidence>
<organism evidence="9 10">
    <name type="scientific">Silvanigrella paludirubra</name>
    <dbReference type="NCBI Taxonomy" id="2499159"/>
    <lineage>
        <taxon>Bacteria</taxon>
        <taxon>Pseudomonadati</taxon>
        <taxon>Bdellovibrionota</taxon>
        <taxon>Oligoflexia</taxon>
        <taxon>Silvanigrellales</taxon>
        <taxon>Silvanigrellaceae</taxon>
        <taxon>Silvanigrella</taxon>
    </lineage>
</organism>
<dbReference type="AlphaFoldDB" id="A0A6N6VXH8"/>
<sequence>MSVFKNEIYKNSRMREFLFFFFIIFTIIFIFFELKNGRYWQSDFEVYYKSAKRALLGENLYRPDEDGFYRFKYSPFSAYLFIPFTLFSFTYAKYLYSFFISLLMFFNFLYCFLLGSEILIEKLKNKKNINSYLILVFLFSLLPLGVFYVRELHLGQINILLLFLYIYSFYLLRHNNNMSFFILAISCFIKPYFLIFLMYFLYQKNIKAVFLTIFSVIFISFIPLFTYKFKIFIEQNYLWFNELKIEIFRQGSVSGDSNISLFSFIDRYFPISFNNSIIIKKMFIISLCGLFLVYFFNKTKILLSKNLKIFYDFSLLCLFISLLTSNGKSVYILLLPSIFIISSVISKYNYFLIILFSISCAILGLDIGDGGIYTKWIRTYYLLPSSGLILIICLLISLKKANSNYISDPIPLSESLPLTK</sequence>
<dbReference type="GO" id="GO:0016758">
    <property type="term" value="F:hexosyltransferase activity"/>
    <property type="evidence" value="ECO:0007669"/>
    <property type="project" value="InterPro"/>
</dbReference>
<name>A0A6N6VXH8_9BACT</name>
<reference evidence="9 10" key="1">
    <citation type="submission" date="2019-10" db="EMBL/GenBank/DDBJ databases">
        <title>New species of Slilvanegrellaceae.</title>
        <authorList>
            <person name="Pitt A."/>
            <person name="Hahn M.W."/>
        </authorList>
    </citation>
    <scope>NUCLEOTIDE SEQUENCE [LARGE SCALE GENOMIC DNA]</scope>
    <source>
        <strain evidence="9 10">SP-Ram-0.45-NSY-1</strain>
    </source>
</reference>
<feature type="transmembrane region" description="Helical" evidence="8">
    <location>
        <begin position="348"/>
        <end position="368"/>
    </location>
</feature>
<evidence type="ECO:0000256" key="3">
    <source>
        <dbReference type="ARBA" id="ARBA00022679"/>
    </source>
</evidence>
<evidence type="ECO:0000256" key="5">
    <source>
        <dbReference type="ARBA" id="ARBA00022989"/>
    </source>
</evidence>
<feature type="transmembrane region" description="Helical" evidence="8">
    <location>
        <begin position="17"/>
        <end position="34"/>
    </location>
</feature>
<feature type="transmembrane region" description="Helical" evidence="8">
    <location>
        <begin position="155"/>
        <end position="172"/>
    </location>
</feature>
<evidence type="ECO:0000256" key="4">
    <source>
        <dbReference type="ARBA" id="ARBA00022692"/>
    </source>
</evidence>
<evidence type="ECO:0000256" key="8">
    <source>
        <dbReference type="SAM" id="Phobius"/>
    </source>
</evidence>
<gene>
    <name evidence="9" type="ORF">GCL60_07680</name>
</gene>
<keyword evidence="2" id="KW-1003">Cell membrane</keyword>
<feature type="transmembrane region" description="Helical" evidence="8">
    <location>
        <begin position="277"/>
        <end position="297"/>
    </location>
</feature>
<proteinExistence type="inferred from homology"/>
<feature type="transmembrane region" description="Helical" evidence="8">
    <location>
        <begin position="179"/>
        <end position="202"/>
    </location>
</feature>
<dbReference type="EMBL" id="WFLM01000003">
    <property type="protein sequence ID" value="KAB8038735.1"/>
    <property type="molecule type" value="Genomic_DNA"/>
</dbReference>
<dbReference type="GO" id="GO:0005886">
    <property type="term" value="C:plasma membrane"/>
    <property type="evidence" value="ECO:0007669"/>
    <property type="project" value="UniProtKB-SubCell"/>
</dbReference>
<evidence type="ECO:0000313" key="10">
    <source>
        <dbReference type="Proteomes" id="UP000437748"/>
    </source>
</evidence>
<evidence type="ECO:0000256" key="6">
    <source>
        <dbReference type="ARBA" id="ARBA00023136"/>
    </source>
</evidence>
<evidence type="ECO:0000313" key="9">
    <source>
        <dbReference type="EMBL" id="KAB8038735.1"/>
    </source>
</evidence>
<accession>A0A6N6VXH8</accession>
<comment type="caution">
    <text evidence="9">The sequence shown here is derived from an EMBL/GenBank/DDBJ whole genome shotgun (WGS) entry which is preliminary data.</text>
</comment>
<feature type="transmembrane region" description="Helical" evidence="8">
    <location>
        <begin position="98"/>
        <end position="120"/>
    </location>
</feature>
<keyword evidence="3" id="KW-0808">Transferase</keyword>
<keyword evidence="5 8" id="KW-1133">Transmembrane helix</keyword>
<dbReference type="Proteomes" id="UP000437748">
    <property type="component" value="Unassembled WGS sequence"/>
</dbReference>
<feature type="transmembrane region" description="Helical" evidence="8">
    <location>
        <begin position="309"/>
        <end position="342"/>
    </location>
</feature>